<dbReference type="Proteomes" id="UP000694844">
    <property type="component" value="Chromosome 6"/>
</dbReference>
<evidence type="ECO:0000313" key="7">
    <source>
        <dbReference type="Proteomes" id="UP000694844"/>
    </source>
</evidence>
<dbReference type="Pfam" id="PF10469">
    <property type="entry name" value="AKAP7_NLS"/>
    <property type="match status" value="1"/>
</dbReference>
<evidence type="ECO:0000313" key="8">
    <source>
        <dbReference type="RefSeq" id="XP_022288334.1"/>
    </source>
</evidence>
<dbReference type="Gene3D" id="2.60.40.420">
    <property type="entry name" value="Cupredoxins - blue copper proteins"/>
    <property type="match status" value="4"/>
</dbReference>
<dbReference type="SUPFAM" id="SSF49503">
    <property type="entry name" value="Cupredoxins"/>
    <property type="match status" value="5"/>
</dbReference>
<reference evidence="8" key="1">
    <citation type="submission" date="2025-08" db="UniProtKB">
        <authorList>
            <consortium name="RefSeq"/>
        </authorList>
    </citation>
    <scope>IDENTIFICATION</scope>
    <source>
        <tissue evidence="8">Whole sample</tissue>
    </source>
</reference>
<dbReference type="InterPro" id="IPR040459">
    <property type="entry name" value="MJ1316"/>
</dbReference>
<feature type="domain" description="MJ1316 RNA cyclic group end recognition" evidence="4">
    <location>
        <begin position="313"/>
        <end position="386"/>
    </location>
</feature>
<dbReference type="GeneID" id="111100583"/>
<feature type="compositionally biased region" description="Acidic residues" evidence="2">
    <location>
        <begin position="426"/>
        <end position="435"/>
    </location>
</feature>
<dbReference type="InterPro" id="IPR008972">
    <property type="entry name" value="Cupredoxin"/>
</dbReference>
<feature type="region of interest" description="Disordered" evidence="2">
    <location>
        <begin position="267"/>
        <end position="310"/>
    </location>
</feature>
<organism evidence="7 8">
    <name type="scientific">Crassostrea virginica</name>
    <name type="common">Eastern oyster</name>
    <dbReference type="NCBI Taxonomy" id="6565"/>
    <lineage>
        <taxon>Eukaryota</taxon>
        <taxon>Metazoa</taxon>
        <taxon>Spiralia</taxon>
        <taxon>Lophotrochozoa</taxon>
        <taxon>Mollusca</taxon>
        <taxon>Bivalvia</taxon>
        <taxon>Autobranchia</taxon>
        <taxon>Pteriomorphia</taxon>
        <taxon>Ostreida</taxon>
        <taxon>Ostreoidea</taxon>
        <taxon>Ostreidae</taxon>
        <taxon>Crassostrea</taxon>
    </lineage>
</organism>
<dbReference type="InterPro" id="IPR016135">
    <property type="entry name" value="UBQ-conjugating_enzyme/RWD"/>
</dbReference>
<dbReference type="Gene3D" id="3.10.110.10">
    <property type="entry name" value="Ubiquitin Conjugating Enzyme"/>
    <property type="match status" value="1"/>
</dbReference>
<dbReference type="SUPFAM" id="SSF55144">
    <property type="entry name" value="LigT-like"/>
    <property type="match status" value="1"/>
</dbReference>
<dbReference type="PANTHER" id="PTHR46729">
    <property type="entry name" value="LEUKOCYTE RECEPTOR CLUSTER MEMBER 9"/>
    <property type="match status" value="1"/>
</dbReference>
<evidence type="ECO:0000259" key="5">
    <source>
        <dbReference type="Pfam" id="PF07732"/>
    </source>
</evidence>
<accession>A0A8B8AEH0</accession>
<keyword evidence="7" id="KW-1185">Reference proteome</keyword>
<feature type="domain" description="A-kinase anchor protein 7-like phosphoesterase" evidence="6">
    <location>
        <begin position="483"/>
        <end position="670"/>
    </location>
</feature>
<name>A0A8B8AEH0_CRAVI</name>
<dbReference type="PANTHER" id="PTHR46729:SF1">
    <property type="entry name" value="LEUKOCYTE RECEPTOR CLUSTER MEMBER 9"/>
    <property type="match status" value="1"/>
</dbReference>
<dbReference type="Gene3D" id="3.90.1140.10">
    <property type="entry name" value="Cyclic phosphodiesterase"/>
    <property type="match status" value="1"/>
</dbReference>
<dbReference type="CDD" id="cd11605">
    <property type="entry name" value="RWD_DRWD_ELF-like"/>
    <property type="match status" value="1"/>
</dbReference>
<dbReference type="OrthoDB" id="10263155at2759"/>
<feature type="chain" id="PRO_5034528421" evidence="3">
    <location>
        <begin position="21"/>
        <end position="1398"/>
    </location>
</feature>
<feature type="compositionally biased region" description="Basic and acidic residues" evidence="2">
    <location>
        <begin position="413"/>
        <end position="425"/>
    </location>
</feature>
<comment type="similarity">
    <text evidence="1">Belongs to the multicopper oxidase family.</text>
</comment>
<gene>
    <name evidence="8" type="primary">LOC111100583</name>
</gene>
<dbReference type="InterPro" id="IPR011707">
    <property type="entry name" value="Cu-oxidase-like_N"/>
</dbReference>
<feature type="domain" description="Plastocyanin-like" evidence="5">
    <location>
        <begin position="840"/>
        <end position="898"/>
    </location>
</feature>
<protein>
    <submittedName>
        <fullName evidence="8">Ceruloplasmin-like</fullName>
    </submittedName>
</protein>
<evidence type="ECO:0000256" key="2">
    <source>
        <dbReference type="SAM" id="MobiDB-lite"/>
    </source>
</evidence>
<feature type="region of interest" description="Disordered" evidence="2">
    <location>
        <begin position="413"/>
        <end position="463"/>
    </location>
</feature>
<proteinExistence type="inferred from homology"/>
<dbReference type="InterPro" id="IPR019510">
    <property type="entry name" value="AKAP7-like_phosphoesterase"/>
</dbReference>
<keyword evidence="3" id="KW-0732">Signal</keyword>
<evidence type="ECO:0000259" key="4">
    <source>
        <dbReference type="Pfam" id="PF04457"/>
    </source>
</evidence>
<dbReference type="Pfam" id="PF04457">
    <property type="entry name" value="MJ1316"/>
    <property type="match status" value="1"/>
</dbReference>
<evidence type="ECO:0000259" key="6">
    <source>
        <dbReference type="Pfam" id="PF10469"/>
    </source>
</evidence>
<dbReference type="GO" id="GO:0005507">
    <property type="term" value="F:copper ion binding"/>
    <property type="evidence" value="ECO:0007669"/>
    <property type="project" value="InterPro"/>
</dbReference>
<evidence type="ECO:0000256" key="1">
    <source>
        <dbReference type="ARBA" id="ARBA00010609"/>
    </source>
</evidence>
<dbReference type="RefSeq" id="XP_022288334.1">
    <property type="nucleotide sequence ID" value="XM_022432626.1"/>
</dbReference>
<dbReference type="InterPro" id="IPR042653">
    <property type="entry name" value="Leng9"/>
</dbReference>
<feature type="domain" description="Plastocyanin-like" evidence="5">
    <location>
        <begin position="56"/>
        <end position="172"/>
    </location>
</feature>
<dbReference type="Pfam" id="PF07732">
    <property type="entry name" value="Cu-oxidase_3"/>
    <property type="match status" value="2"/>
</dbReference>
<feature type="compositionally biased region" description="Basic residues" evidence="2">
    <location>
        <begin position="287"/>
        <end position="297"/>
    </location>
</feature>
<feature type="signal peptide" evidence="3">
    <location>
        <begin position="1"/>
        <end position="20"/>
    </location>
</feature>
<dbReference type="KEGG" id="cvn:111100583"/>
<evidence type="ECO:0000256" key="3">
    <source>
        <dbReference type="SAM" id="SignalP"/>
    </source>
</evidence>
<sequence length="1398" mass="157606">MEIVGICLLCLTNFLKLGYAKDVVYHVAIDEINWTYKQTDNSDSVFRKAVYREYKDQSFTTKKLNTSQQGILGPVLRTTVGETLKIHVKNNARHVFSLYTDGLSTQRNISGSASLGSPIEPGSSLTYIYNVTDQDGPSAASGEECVTSLYYSDVNLLKDVNSGLVGMIVVCKPVKAIKAEFDGTCRIIKDLGEFTYVVTLQPSGKDIIYKFQMTGNYPYSKPNVIVRCPTLTEENVAEMLKYMDTEANGTPMIQTMLDKAERFLQTNNFNGKSKPKNAQGKQENTGRKNKEKRRKRKEKQEEEEVMDEKKASMKTADDVIKRIQWDADLPQDEFVVGYIDRFLGIQEKYFTSFSWEDIASVDYSVLAVPKHRIEYFKYKDVKVWDKPRRIDNVFGSTGSKTTIYDVIAKYEKNNPKSTDNNREGTDDQSDDDSDDGISVTIGGGATNYQVDDSDDENADKSKGFDEELCDEGFDKYWRNKMRPNYFLAMKVTDPEITQTAEGIQDIILDHEPRFESCCMPLHCLHVTLCTLGLDTPEQVEHCSEVLNRLKPELTSMVPKDKPLHFKGMAQFFNRVVYAKVECSPEMYEFVDHIKLCLKNEGVEIRDNHDFVPHMTIVKVTRTVGNSTGKKYIPPWIYSHKSEVDFGHQVFDNMHLCKMSHERNKDGFYLSPANAKTNLNEFFLHFGTIHEDESWYNSANKSGQSTFQTINGYTGGNLPDVQVCLDRRVRLHMTSLGGPNDVHTIVLYGHQFKVRGTRLDAVILFPGATVQAEFPTLEEGIWQMTTQHTSGNLFGRVIVSACNSSRPAQQLSGNIRRYYIAAERTRQPDGSNGTIVFQGYTDHTFSTKTASTLAANGRLGPLIYAETLDTVKVVFYNRADRDLSLHPHGLRVGKGFEGVFYDDEFSGKKAVPPYGLKTYFWSVPQEVTLAQNDDLCLVRHYTSGVGHGDDSFLFGPLKICEEGYSKTMASEKEVFLIHTTSTLLEENINGVPPHTLNMETLCLKDSLTVHVMTHGSREPQSFIAEGSVIQQRSHVFNVLEATENSMTTFQVTFIKTGNWSFRSVRNENVSFPFSVSDCGRVLDFMFSSKKYARFIGIGESRWSYSQGADWSSKSPGLQMGPEFQKVVYSEYYSDAFFFVKEPTNDRDKMLYGPHLAARVGDRIELDVMNKDRKPHSLYVDGLSDSTKSSIEPNTVSKITWDINDALGPGSADPACILKPYFSRTSPRDVPSGLFGPLIICSRAVTPDTTESTLQQNVFMVGSLDETRSWYLEDNLRAYPRVLNPGDPQFAEINAIRAVNGYADGTIKNITIPMGKEVFFHFLNIGNSFLTLHIYGLQMDPSVQQGVGRSTISLYPWASKSIETRFNAPGSFQYEELTTESHTTRITGFYTVLVTAKTTE</sequence>
<dbReference type="InterPro" id="IPR009097">
    <property type="entry name" value="Cyclic_Pdiesterase"/>
</dbReference>